<dbReference type="AlphaFoldDB" id="A0AAD9YDA1"/>
<evidence type="ECO:0000256" key="2">
    <source>
        <dbReference type="ARBA" id="ARBA00023004"/>
    </source>
</evidence>
<dbReference type="SUPFAM" id="SSF50965">
    <property type="entry name" value="Galactose oxidase, central domain"/>
    <property type="match status" value="1"/>
</dbReference>
<dbReference type="InterPro" id="IPR011043">
    <property type="entry name" value="Gal_Oxase/kelch_b-propeller"/>
</dbReference>
<reference evidence="3" key="1">
    <citation type="submission" date="2023-02" db="EMBL/GenBank/DDBJ databases">
        <title>Colletotrichum kahawae CIFC_Que2 genome sequencing and assembly.</title>
        <authorList>
            <person name="Baroncelli R."/>
        </authorList>
    </citation>
    <scope>NUCLEOTIDE SEQUENCE</scope>
    <source>
        <strain evidence="3">CIFC_Que2</strain>
    </source>
</reference>
<proteinExistence type="predicted"/>
<evidence type="ECO:0000313" key="4">
    <source>
        <dbReference type="Proteomes" id="UP001281614"/>
    </source>
</evidence>
<evidence type="ECO:0000313" key="3">
    <source>
        <dbReference type="EMBL" id="KAK2756015.1"/>
    </source>
</evidence>
<dbReference type="PANTHER" id="PTHR47435:SF10">
    <property type="entry name" value="TIP ELONGATION ABERRANT PROTEIN 3"/>
    <property type="match status" value="1"/>
</dbReference>
<keyword evidence="2" id="KW-0408">Iron</keyword>
<sequence>MAEAVAGAVVAEQVVSTSLEAGAAVAVARPTQPLKVSLSQIATTPTDDASLSLSRSHHSVTVINHKACIFGGETTDGQLCTTDFHVLSLPAVTNGEPVAAYACYPAFAMQDVETGKTYIPAPRTKHAACARGQFAIIHGGADASGKPIEETCLWLWDSESLKWTKIQGASQIGKTLTPRFDHHIFFDHAQDILVLHGGRTAASQKASTETWLYNFDTLAWTELPAAPEAPTAAAFVDNVLYTIGTDSDMSGAIHYMDLKSNATDREKPDALVWKTVNFPTNPLVPGPRPREGGALVPIDTGVGRRYLIYMFGKDEKSGENDYYSDIWAVQLPSHGFTAAAMKDAIRDKLPRVESGEFSWAEVELVPTEEVKTEGKAHPGPRGFFGAGSASAKSLIFWGGDSAKGKEGDGWLLQVHVQTETVTRENALVVPPYNVYFTFYDKIGESFESIQNLRWEARLVVQAYQVSSLMTNGFHLSPANELPQAGCIIRDCPPHRVFVAHSWKHLRRYILVDREAEWTAHVFVGSNELNALAEFRLKDLTADRIACGYAWNTVRLTIYNYNAFKPGENFNTLVEDKPLEGLWPWPKRAECRESGRDDNKDSTEYDACLPDYSQLESEQTEL</sequence>
<keyword evidence="4" id="KW-1185">Reference proteome</keyword>
<dbReference type="PANTHER" id="PTHR47435">
    <property type="entry name" value="KELCH REPEAT PROTEIN (AFU_ORTHOLOGUE AFUA_5G12780)"/>
    <property type="match status" value="1"/>
</dbReference>
<dbReference type="EMBL" id="VYYT01000214">
    <property type="protein sequence ID" value="KAK2756015.1"/>
    <property type="molecule type" value="Genomic_DNA"/>
</dbReference>
<dbReference type="InterPro" id="IPR015915">
    <property type="entry name" value="Kelch-typ_b-propeller"/>
</dbReference>
<dbReference type="GO" id="GO:0019760">
    <property type="term" value="P:glucosinolate metabolic process"/>
    <property type="evidence" value="ECO:0007669"/>
    <property type="project" value="UniProtKB-ARBA"/>
</dbReference>
<gene>
    <name evidence="3" type="ORF">CKAH01_17229</name>
</gene>
<keyword evidence="1" id="KW-0677">Repeat</keyword>
<evidence type="ECO:0000256" key="1">
    <source>
        <dbReference type="ARBA" id="ARBA00022737"/>
    </source>
</evidence>
<name>A0AAD9YDA1_COLKA</name>
<organism evidence="3 4">
    <name type="scientific">Colletotrichum kahawae</name>
    <name type="common">Coffee berry disease fungus</name>
    <dbReference type="NCBI Taxonomy" id="34407"/>
    <lineage>
        <taxon>Eukaryota</taxon>
        <taxon>Fungi</taxon>
        <taxon>Dikarya</taxon>
        <taxon>Ascomycota</taxon>
        <taxon>Pezizomycotina</taxon>
        <taxon>Sordariomycetes</taxon>
        <taxon>Hypocreomycetidae</taxon>
        <taxon>Glomerellales</taxon>
        <taxon>Glomerellaceae</taxon>
        <taxon>Colletotrichum</taxon>
        <taxon>Colletotrichum gloeosporioides species complex</taxon>
    </lineage>
</organism>
<protein>
    <submittedName>
        <fullName evidence="3">Kelch domain-containing protein</fullName>
    </submittedName>
</protein>
<accession>A0AAD9YDA1</accession>
<comment type="caution">
    <text evidence="3">The sequence shown here is derived from an EMBL/GenBank/DDBJ whole genome shotgun (WGS) entry which is preliminary data.</text>
</comment>
<dbReference type="Proteomes" id="UP001281614">
    <property type="component" value="Unassembled WGS sequence"/>
</dbReference>
<dbReference type="Gene3D" id="2.120.10.80">
    <property type="entry name" value="Kelch-type beta propeller"/>
    <property type="match status" value="1"/>
</dbReference>
<dbReference type="Pfam" id="PF24681">
    <property type="entry name" value="Kelch_KLHDC2_KLHL20_DRC7"/>
    <property type="match status" value="1"/>
</dbReference>